<reference evidence="2" key="2">
    <citation type="journal article" date="2015" name="Fish Shellfish Immunol.">
        <title>Early steps in the European eel (Anguilla anguilla)-Vibrio vulnificus interaction in the gills: Role of the RtxA13 toxin.</title>
        <authorList>
            <person name="Callol A."/>
            <person name="Pajuelo D."/>
            <person name="Ebbesson L."/>
            <person name="Teles M."/>
            <person name="MacKenzie S."/>
            <person name="Amaro C."/>
        </authorList>
    </citation>
    <scope>NUCLEOTIDE SEQUENCE</scope>
</reference>
<name>A0A0E9TB10_ANGAN</name>
<evidence type="ECO:0000256" key="1">
    <source>
        <dbReference type="SAM" id="MobiDB-lite"/>
    </source>
</evidence>
<feature type="region of interest" description="Disordered" evidence="1">
    <location>
        <begin position="25"/>
        <end position="51"/>
    </location>
</feature>
<sequence length="63" mass="7264">MAYLEQVFVNYFQTTTGTKCFPTRETEAIPCGEEEGDREEDREHESSTKTSSVVLWITKTLSR</sequence>
<reference evidence="2" key="1">
    <citation type="submission" date="2014-11" db="EMBL/GenBank/DDBJ databases">
        <authorList>
            <person name="Amaro Gonzalez C."/>
        </authorList>
    </citation>
    <scope>NUCLEOTIDE SEQUENCE</scope>
</reference>
<evidence type="ECO:0000313" key="2">
    <source>
        <dbReference type="EMBL" id="JAH50879.1"/>
    </source>
</evidence>
<dbReference type="EMBL" id="GBXM01057698">
    <property type="protein sequence ID" value="JAH50879.1"/>
    <property type="molecule type" value="Transcribed_RNA"/>
</dbReference>
<protein>
    <submittedName>
        <fullName evidence="2">Uncharacterized protein</fullName>
    </submittedName>
</protein>
<dbReference type="AlphaFoldDB" id="A0A0E9TB10"/>
<organism evidence="2">
    <name type="scientific">Anguilla anguilla</name>
    <name type="common">European freshwater eel</name>
    <name type="synonym">Muraena anguilla</name>
    <dbReference type="NCBI Taxonomy" id="7936"/>
    <lineage>
        <taxon>Eukaryota</taxon>
        <taxon>Metazoa</taxon>
        <taxon>Chordata</taxon>
        <taxon>Craniata</taxon>
        <taxon>Vertebrata</taxon>
        <taxon>Euteleostomi</taxon>
        <taxon>Actinopterygii</taxon>
        <taxon>Neopterygii</taxon>
        <taxon>Teleostei</taxon>
        <taxon>Anguilliformes</taxon>
        <taxon>Anguillidae</taxon>
        <taxon>Anguilla</taxon>
    </lineage>
</organism>
<accession>A0A0E9TB10</accession>
<proteinExistence type="predicted"/>